<keyword evidence="2" id="KW-1133">Transmembrane helix</keyword>
<dbReference type="Proteomes" id="UP001221757">
    <property type="component" value="Unassembled WGS sequence"/>
</dbReference>
<evidence type="ECO:0000256" key="3">
    <source>
        <dbReference type="SAM" id="SignalP"/>
    </source>
</evidence>
<dbReference type="Gene3D" id="2.60.120.260">
    <property type="entry name" value="Galactose-binding domain-like"/>
    <property type="match status" value="1"/>
</dbReference>
<evidence type="ECO:0000256" key="1">
    <source>
        <dbReference type="SAM" id="MobiDB-lite"/>
    </source>
</evidence>
<comment type="caution">
    <text evidence="4">The sequence shown here is derived from an EMBL/GenBank/DDBJ whole genome shotgun (WGS) entry which is preliminary data.</text>
</comment>
<proteinExistence type="predicted"/>
<keyword evidence="2" id="KW-0472">Membrane</keyword>
<keyword evidence="3" id="KW-0732">Signal</keyword>
<feature type="transmembrane region" description="Helical" evidence="2">
    <location>
        <begin position="261"/>
        <end position="283"/>
    </location>
</feature>
<accession>A0AAD7DZQ6</accession>
<organism evidence="4 5">
    <name type="scientific">Mycena rosella</name>
    <name type="common">Pink bonnet</name>
    <name type="synonym">Agaricus rosellus</name>
    <dbReference type="NCBI Taxonomy" id="1033263"/>
    <lineage>
        <taxon>Eukaryota</taxon>
        <taxon>Fungi</taxon>
        <taxon>Dikarya</taxon>
        <taxon>Basidiomycota</taxon>
        <taxon>Agaricomycotina</taxon>
        <taxon>Agaricomycetes</taxon>
        <taxon>Agaricomycetidae</taxon>
        <taxon>Agaricales</taxon>
        <taxon>Marasmiineae</taxon>
        <taxon>Mycenaceae</taxon>
        <taxon>Mycena</taxon>
    </lineage>
</organism>
<feature type="region of interest" description="Disordered" evidence="1">
    <location>
        <begin position="443"/>
        <end position="474"/>
    </location>
</feature>
<dbReference type="AlphaFoldDB" id="A0AAD7DZQ6"/>
<gene>
    <name evidence="4" type="ORF">B0H17DRAFT_1040721</name>
</gene>
<evidence type="ECO:0000313" key="4">
    <source>
        <dbReference type="EMBL" id="KAJ7703528.1"/>
    </source>
</evidence>
<name>A0AAD7DZQ6_MYCRO</name>
<sequence length="526" mass="55465">MRLALYFLILGAFAGLSFVSALRNVTLDDNHPSIIYSSGWNVSNGNNSLDFGGSLHFSDNSSASATLTFQGVAIYLVAPFWSSRVGMQVAIDGQGPFTIDLEDYGVPTASGLGRETLQSQIVWVATALPDAQHTIVISMPPAMRNLVLDGLIYSVFDGNNAESVSPVAVTSTSSRFNTITTTKPFTSSSSSSSVSSFFVHSTPTSSSQPHLASSSTSSPPIASAFTAPMNVATAAHSSAAGATVSVTPAATVMSASVKRSIAISSVFGTTMLLLLVLVILTCLRRRRMHQRRKRLNNWSQKFTPYPSHASRIAFKPPPPQPGHPPRSPAQHEHSPATALPLLPPAPPARRMPRSPLATAAPIMPQSPSPTASQFPPPPAALISMVLSPVPATPLPETPLPPVTPGTPWSTQKSRFSSSSVYSYVSSSSESGAGYGWTTPSLVGIHPFSAPAEPEPSASRSRPQRPTEALSPKLDEKSAAALFRAEGAQRASVAPAYREKDATRLFVAARGRARSSASETAPPVYQP</sequence>
<feature type="signal peptide" evidence="3">
    <location>
        <begin position="1"/>
        <end position="21"/>
    </location>
</feature>
<keyword evidence="5" id="KW-1185">Reference proteome</keyword>
<feature type="compositionally biased region" description="Pro residues" evidence="1">
    <location>
        <begin position="315"/>
        <end position="327"/>
    </location>
</feature>
<reference evidence="4" key="1">
    <citation type="submission" date="2023-03" db="EMBL/GenBank/DDBJ databases">
        <title>Massive genome expansion in bonnet fungi (Mycena s.s.) driven by repeated elements and novel gene families across ecological guilds.</title>
        <authorList>
            <consortium name="Lawrence Berkeley National Laboratory"/>
            <person name="Harder C.B."/>
            <person name="Miyauchi S."/>
            <person name="Viragh M."/>
            <person name="Kuo A."/>
            <person name="Thoen E."/>
            <person name="Andreopoulos B."/>
            <person name="Lu D."/>
            <person name="Skrede I."/>
            <person name="Drula E."/>
            <person name="Henrissat B."/>
            <person name="Morin E."/>
            <person name="Kohler A."/>
            <person name="Barry K."/>
            <person name="LaButti K."/>
            <person name="Morin E."/>
            <person name="Salamov A."/>
            <person name="Lipzen A."/>
            <person name="Mereny Z."/>
            <person name="Hegedus B."/>
            <person name="Baldrian P."/>
            <person name="Stursova M."/>
            <person name="Weitz H."/>
            <person name="Taylor A."/>
            <person name="Grigoriev I.V."/>
            <person name="Nagy L.G."/>
            <person name="Martin F."/>
            <person name="Kauserud H."/>
        </authorList>
    </citation>
    <scope>NUCLEOTIDE SEQUENCE</scope>
    <source>
        <strain evidence="4">CBHHK067</strain>
    </source>
</reference>
<feature type="compositionally biased region" description="Low complexity" evidence="1">
    <location>
        <begin position="448"/>
        <end position="460"/>
    </location>
</feature>
<feature type="region of interest" description="Disordered" evidence="1">
    <location>
        <begin position="309"/>
        <end position="376"/>
    </location>
</feature>
<evidence type="ECO:0000256" key="2">
    <source>
        <dbReference type="SAM" id="Phobius"/>
    </source>
</evidence>
<feature type="chain" id="PRO_5042296932" evidence="3">
    <location>
        <begin position="22"/>
        <end position="526"/>
    </location>
</feature>
<dbReference type="EMBL" id="JARKIE010000012">
    <property type="protein sequence ID" value="KAJ7703528.1"/>
    <property type="molecule type" value="Genomic_DNA"/>
</dbReference>
<keyword evidence="2" id="KW-0812">Transmembrane</keyword>
<protein>
    <submittedName>
        <fullName evidence="4">Uncharacterized protein</fullName>
    </submittedName>
</protein>
<evidence type="ECO:0000313" key="5">
    <source>
        <dbReference type="Proteomes" id="UP001221757"/>
    </source>
</evidence>